<gene>
    <name evidence="13" type="ORF">FIBSPDRAFT_813412</name>
</gene>
<keyword evidence="4 11" id="KW-0812">Transmembrane</keyword>
<evidence type="ECO:0000256" key="1">
    <source>
        <dbReference type="ARBA" id="ARBA00004434"/>
    </source>
</evidence>
<comment type="function">
    <text evidence="10">Component of the MICOS complex, a large protein complex of the mitochondrial inner membrane that plays crucial roles in the maintenance of crista junctions, inner membrane architecture, and formation of contact sites to the outer membrane. Plays a role in keeping cristae membranes connected to the inner boundary membrane. Also promotes protein import via the mitochondrial intermembrane space assembly (MIA) pathway.</text>
</comment>
<reference evidence="13 14" key="1">
    <citation type="journal article" date="2016" name="Mol. Biol. Evol.">
        <title>Comparative Genomics of Early-Diverging Mushroom-Forming Fungi Provides Insights into the Origins of Lignocellulose Decay Capabilities.</title>
        <authorList>
            <person name="Nagy L.G."/>
            <person name="Riley R."/>
            <person name="Tritt A."/>
            <person name="Adam C."/>
            <person name="Daum C."/>
            <person name="Floudas D."/>
            <person name="Sun H."/>
            <person name="Yadav J.S."/>
            <person name="Pangilinan J."/>
            <person name="Larsson K.H."/>
            <person name="Matsuura K."/>
            <person name="Barry K."/>
            <person name="Labutti K."/>
            <person name="Kuo R."/>
            <person name="Ohm R.A."/>
            <person name="Bhattacharya S.S."/>
            <person name="Shirouzu T."/>
            <person name="Yoshinaga Y."/>
            <person name="Martin F.M."/>
            <person name="Grigoriev I.V."/>
            <person name="Hibbett D.S."/>
        </authorList>
    </citation>
    <scope>NUCLEOTIDE SEQUENCE [LARGE SCALE GENOMIC DNA]</scope>
    <source>
        <strain evidence="13 14">CBS 109695</strain>
    </source>
</reference>
<evidence type="ECO:0000256" key="10">
    <source>
        <dbReference type="ARBA" id="ARBA00025571"/>
    </source>
</evidence>
<dbReference type="OrthoDB" id="10261039at2759"/>
<comment type="subunit">
    <text evidence="11">Component of the mitochondrial contact site and cristae organizing system (MICOS) complex.</text>
</comment>
<dbReference type="PANTHER" id="PTHR15415">
    <property type="entry name" value="MITOFILIN"/>
    <property type="match status" value="1"/>
</dbReference>
<keyword evidence="14" id="KW-1185">Reference proteome</keyword>
<evidence type="ECO:0000313" key="13">
    <source>
        <dbReference type="EMBL" id="KZP31764.1"/>
    </source>
</evidence>
<dbReference type="Pfam" id="PF09731">
    <property type="entry name" value="Mitofilin"/>
    <property type="match status" value="1"/>
</dbReference>
<evidence type="ECO:0000256" key="7">
    <source>
        <dbReference type="ARBA" id="ARBA00023054"/>
    </source>
</evidence>
<keyword evidence="8 11" id="KW-0496">Mitochondrion</keyword>
<sequence>MYRALPVSRQVASTTGRGAVRVVRRRLATTAGEVVTPGTVATPKKSGNVVRKILFYTTAAAGTFYVGSVFVAFSSPRYYDFFSESVPLGKPVITYAEKNDWDEITTDSFLHGGIEAVGTISQFISQQFGGPSESTKEKDKAKVEEKVAATKATVQERYAHSKDVIKSATSAISTKMVKGQERVVDATKLTLESAKKAVDGTKDGAKTVTHTGPMKFTKDQFNQFSEGVEELVRKAEAALEDTALQAEHAAEDSAAVAVVIASPVAETSDKHVYAAQLPLGHELPYGFVRPSPPKPAPEIQAGATHAPLPLVAPAVAGLGISEPIIAQLAGTIDSLASYLNSNPSAAEKAKDVLETAKLDLTGLASRIESVKAEQREELEKTLDGQAQEYNAKLMELEMAAQDKLDSQEDDFRKFYDSERAKFVQAYRQKLDHELQTQTELINERLKEEVIAQGIELQRRWIREIKVKVEQERGGRLAKLDELAAGLKRLERVALDNSVYLDENIRVHALWSAIRALNSTVESPVRKPFREELRVLRHIAAAKENPVVASALETLETTDIPDVGVEPFADLASWFTTSVAPRVSSVALVPDQDAGVLSHLASHLLSSFRFQRHGLMPGADVLSVLARAEHYMNEKDLDSATRELNQLGGTSKALLADWLAAARRRLEVMQALEVVQSQATLASLLVV</sequence>
<feature type="coiled-coil region" evidence="12">
    <location>
        <begin position="353"/>
        <end position="406"/>
    </location>
</feature>
<dbReference type="InterPro" id="IPR019133">
    <property type="entry name" value="MIC60"/>
</dbReference>
<comment type="subcellular location">
    <subcellularLocation>
        <location evidence="1 11">Mitochondrion inner membrane</location>
        <topology evidence="1 11">Single-pass membrane protein</topology>
    </subcellularLocation>
</comment>
<organism evidence="13 14">
    <name type="scientific">Athelia psychrophila</name>
    <dbReference type="NCBI Taxonomy" id="1759441"/>
    <lineage>
        <taxon>Eukaryota</taxon>
        <taxon>Fungi</taxon>
        <taxon>Dikarya</taxon>
        <taxon>Basidiomycota</taxon>
        <taxon>Agaricomycotina</taxon>
        <taxon>Agaricomycetes</taxon>
        <taxon>Agaricomycetidae</taxon>
        <taxon>Atheliales</taxon>
        <taxon>Atheliaceae</taxon>
        <taxon>Athelia</taxon>
    </lineage>
</organism>
<evidence type="ECO:0000256" key="11">
    <source>
        <dbReference type="RuleBase" id="RU363000"/>
    </source>
</evidence>
<dbReference type="PANTHER" id="PTHR15415:SF7">
    <property type="entry name" value="MICOS COMPLEX SUBUNIT MIC60"/>
    <property type="match status" value="1"/>
</dbReference>
<feature type="transmembrane region" description="Helical" evidence="11">
    <location>
        <begin position="53"/>
        <end position="73"/>
    </location>
</feature>
<dbReference type="Proteomes" id="UP000076532">
    <property type="component" value="Unassembled WGS sequence"/>
</dbReference>
<dbReference type="GO" id="GO:0042407">
    <property type="term" value="P:cristae formation"/>
    <property type="evidence" value="ECO:0007669"/>
    <property type="project" value="TreeGrafter"/>
</dbReference>
<evidence type="ECO:0000256" key="3">
    <source>
        <dbReference type="ARBA" id="ARBA00018116"/>
    </source>
</evidence>
<keyword evidence="5 11" id="KW-0999">Mitochondrion inner membrane</keyword>
<dbReference type="GO" id="GO:0061617">
    <property type="term" value="C:MICOS complex"/>
    <property type="evidence" value="ECO:0007669"/>
    <property type="project" value="TreeGrafter"/>
</dbReference>
<keyword evidence="6 11" id="KW-1133">Transmembrane helix</keyword>
<evidence type="ECO:0000256" key="5">
    <source>
        <dbReference type="ARBA" id="ARBA00022792"/>
    </source>
</evidence>
<keyword evidence="9 11" id="KW-0472">Membrane</keyword>
<keyword evidence="7 12" id="KW-0175">Coiled coil</keyword>
<dbReference type="EMBL" id="KV417488">
    <property type="protein sequence ID" value="KZP31764.1"/>
    <property type="molecule type" value="Genomic_DNA"/>
</dbReference>
<evidence type="ECO:0000256" key="2">
    <source>
        <dbReference type="ARBA" id="ARBA00010877"/>
    </source>
</evidence>
<proteinExistence type="inferred from homology"/>
<evidence type="ECO:0000256" key="4">
    <source>
        <dbReference type="ARBA" id="ARBA00022692"/>
    </source>
</evidence>
<evidence type="ECO:0000256" key="12">
    <source>
        <dbReference type="SAM" id="Coils"/>
    </source>
</evidence>
<accession>A0A166UJY2</accession>
<evidence type="ECO:0000256" key="6">
    <source>
        <dbReference type="ARBA" id="ARBA00022989"/>
    </source>
</evidence>
<evidence type="ECO:0000256" key="9">
    <source>
        <dbReference type="ARBA" id="ARBA00023136"/>
    </source>
</evidence>
<dbReference type="AlphaFoldDB" id="A0A166UJY2"/>
<dbReference type="STRING" id="436010.A0A166UJY2"/>
<evidence type="ECO:0000313" key="14">
    <source>
        <dbReference type="Proteomes" id="UP000076532"/>
    </source>
</evidence>
<name>A0A166UJY2_9AGAM</name>
<evidence type="ECO:0000256" key="8">
    <source>
        <dbReference type="ARBA" id="ARBA00023128"/>
    </source>
</evidence>
<comment type="similarity">
    <text evidence="2 11">Belongs to the MICOS complex subunit Mic60 family.</text>
</comment>
<protein>
    <recommendedName>
        <fullName evidence="3 11">MICOS complex subunit MIC60</fullName>
    </recommendedName>
    <alternativeName>
        <fullName evidence="11">Mitofilin</fullName>
    </alternativeName>
</protein>